<reference evidence="2 3" key="1">
    <citation type="submission" date="2017-06" db="EMBL/GenBank/DDBJ databases">
        <authorList>
            <consortium name="Pathogen Informatics"/>
        </authorList>
    </citation>
    <scope>NUCLEOTIDE SEQUENCE [LARGE SCALE GENOMIC DNA]</scope>
    <source>
        <strain evidence="2 3">NCTC13039</strain>
    </source>
</reference>
<dbReference type="PANTHER" id="PTHR42828:SF3">
    <property type="entry name" value="THREONYLCARBAMOYL-AMP SYNTHASE"/>
    <property type="match status" value="1"/>
</dbReference>
<dbReference type="Proteomes" id="UP000242637">
    <property type="component" value="Chromosome 1"/>
</dbReference>
<sequence>MARYLDIHPIDPQPRLITQAVTILREGGIIAYPTESGYALGSAIGNATGKQRISDIRKLGKEHQYSLMCSDFAQLGQLVMLSNSQFRLVKAATPGPYTFILKGTSEVPRKLLDPKRKTVGVRISDHKVVQALLTELGEPLLTSTLILPNETSPMINGWMVKEELDHLVDAVIDADDAGIEPTTVIDLTSDIPEILRRGAGDTALFDM</sequence>
<dbReference type="Pfam" id="PF01300">
    <property type="entry name" value="Sua5_yciO_yrdC"/>
    <property type="match status" value="1"/>
</dbReference>
<feature type="domain" description="YrdC-like" evidence="1">
    <location>
        <begin position="14"/>
        <end position="200"/>
    </location>
</feature>
<accession>A0A239VAM2</accession>
<evidence type="ECO:0000313" key="3">
    <source>
        <dbReference type="Proteomes" id="UP000242637"/>
    </source>
</evidence>
<dbReference type="OrthoDB" id="9781656at2"/>
<dbReference type="SUPFAM" id="SSF55821">
    <property type="entry name" value="YrdC/RibB"/>
    <property type="match status" value="1"/>
</dbReference>
<dbReference type="Gene3D" id="3.90.870.10">
    <property type="entry name" value="DHBP synthase"/>
    <property type="match status" value="1"/>
</dbReference>
<gene>
    <name evidence="2" type="primary">yciO</name>
    <name evidence="2" type="ORF">SAMEA4475696_00528</name>
</gene>
<name>A0A239VAM2_9MICO</name>
<dbReference type="RefSeq" id="WP_028327486.1">
    <property type="nucleotide sequence ID" value="NZ_JAAFNI010000001.1"/>
</dbReference>
<dbReference type="KEGG" id="dco:SAMEA4475696_0528"/>
<dbReference type="GO" id="GO:0003725">
    <property type="term" value="F:double-stranded RNA binding"/>
    <property type="evidence" value="ECO:0007669"/>
    <property type="project" value="InterPro"/>
</dbReference>
<dbReference type="AlphaFoldDB" id="A0A239VAM2"/>
<evidence type="ECO:0000313" key="2">
    <source>
        <dbReference type="EMBL" id="SNV18738.1"/>
    </source>
</evidence>
<dbReference type="EMBL" id="LT906453">
    <property type="protein sequence ID" value="SNV18738.1"/>
    <property type="molecule type" value="Genomic_DNA"/>
</dbReference>
<protein>
    <submittedName>
        <fullName evidence="2">Putative translation factor (SUA5)</fullName>
    </submittedName>
</protein>
<dbReference type="InterPro" id="IPR017945">
    <property type="entry name" value="DHBP_synth_RibB-like_a/b_dom"/>
</dbReference>
<proteinExistence type="predicted"/>
<dbReference type="PANTHER" id="PTHR42828">
    <property type="entry name" value="DHBP SYNTHASE RIBB-LIKE ALPHA/BETA DOMAIN-CONTAINING PROTEIN"/>
    <property type="match status" value="1"/>
</dbReference>
<evidence type="ECO:0000259" key="1">
    <source>
        <dbReference type="PROSITE" id="PS51163"/>
    </source>
</evidence>
<keyword evidence="3" id="KW-1185">Reference proteome</keyword>
<dbReference type="STRING" id="1121387.GCA_000429885_01630"/>
<dbReference type="InterPro" id="IPR006070">
    <property type="entry name" value="Sua5-like_dom"/>
</dbReference>
<dbReference type="PROSITE" id="PS51163">
    <property type="entry name" value="YRDC"/>
    <property type="match status" value="1"/>
</dbReference>
<dbReference type="NCBIfam" id="TIGR00057">
    <property type="entry name" value="L-threonylcarbamoyladenylate synthase"/>
    <property type="match status" value="1"/>
</dbReference>
<organism evidence="2 3">
    <name type="scientific">Dermatophilus congolensis</name>
    <dbReference type="NCBI Taxonomy" id="1863"/>
    <lineage>
        <taxon>Bacteria</taxon>
        <taxon>Bacillati</taxon>
        <taxon>Actinomycetota</taxon>
        <taxon>Actinomycetes</taxon>
        <taxon>Micrococcales</taxon>
        <taxon>Dermatophilaceae</taxon>
        <taxon>Dermatophilus</taxon>
    </lineage>
</organism>
<dbReference type="GeneID" id="63458807"/>
<dbReference type="InterPro" id="IPR052532">
    <property type="entry name" value="SUA5_domain"/>
</dbReference>